<feature type="region of interest" description="Disordered" evidence="1">
    <location>
        <begin position="210"/>
        <end position="229"/>
    </location>
</feature>
<protein>
    <submittedName>
        <fullName evidence="2">Rcorf107</fullName>
    </submittedName>
</protein>
<dbReference type="EMBL" id="EU186381">
    <property type="protein sequence ID" value="ABW33664.1"/>
    <property type="molecule type" value="Genomic_DNA"/>
</dbReference>
<accession>A8W0F4</accession>
<geneLocation type="plasmid" evidence="2">
    <name>pRi2659</name>
</geneLocation>
<dbReference type="AlphaFoldDB" id="A8W0F4"/>
<organism evidence="2">
    <name type="scientific">Rhizobium rhizogenes</name>
    <name type="common">Agrobacterium rhizogenes</name>
    <dbReference type="NCBI Taxonomy" id="359"/>
    <lineage>
        <taxon>Bacteria</taxon>
        <taxon>Pseudomonadati</taxon>
        <taxon>Pseudomonadota</taxon>
        <taxon>Alphaproteobacteria</taxon>
        <taxon>Hyphomicrobiales</taxon>
        <taxon>Rhizobiaceae</taxon>
        <taxon>Rhizobium/Agrobacterium group</taxon>
        <taxon>Rhizobium</taxon>
    </lineage>
</organism>
<dbReference type="GO" id="GO:0006508">
    <property type="term" value="P:proteolysis"/>
    <property type="evidence" value="ECO:0007669"/>
    <property type="project" value="InterPro"/>
</dbReference>
<proteinExistence type="predicted"/>
<evidence type="ECO:0000313" key="2">
    <source>
        <dbReference type="EMBL" id="ABW33664.1"/>
    </source>
</evidence>
<evidence type="ECO:0000256" key="1">
    <source>
        <dbReference type="SAM" id="MobiDB-lite"/>
    </source>
</evidence>
<name>A8W0F4_RHIRH</name>
<keyword evidence="2" id="KW-0614">Plasmid</keyword>
<dbReference type="SUPFAM" id="SSF52743">
    <property type="entry name" value="Subtilisin-like"/>
    <property type="match status" value="1"/>
</dbReference>
<dbReference type="GO" id="GO:0004252">
    <property type="term" value="F:serine-type endopeptidase activity"/>
    <property type="evidence" value="ECO:0007669"/>
    <property type="project" value="InterPro"/>
</dbReference>
<dbReference type="InterPro" id="IPR036852">
    <property type="entry name" value="Peptidase_S8/S53_dom_sf"/>
</dbReference>
<dbReference type="RefSeq" id="WP_012476019.1">
    <property type="nucleotide sequence ID" value="NC_010841.1"/>
</dbReference>
<reference evidence="2" key="1">
    <citation type="journal article" date="2007" name="In Vitro Cell. Dev. Biol. Plant">
        <title>Disarming and sequencing of Agrobacterium rhizogenes strain K599 (NCPPB2659) plasmid pRi2659.</title>
        <authorList>
            <person name="Mankin S.L."/>
            <person name="Hill D.S."/>
            <person name="Olhoft P.M."/>
            <person name="Toren E."/>
            <person name="Wenck A.R."/>
            <person name="Nea L."/>
            <person name="Xing L."/>
            <person name="Brown J.A."/>
            <person name="Fu H."/>
            <person name="Ireland L."/>
            <person name="Jia H."/>
            <person name="Hillebrand H."/>
            <person name="Jones T."/>
            <person name="Song H.-S."/>
        </authorList>
    </citation>
    <scope>NUCLEOTIDE SEQUENCE</scope>
    <source>
        <strain evidence="2">K599</strain>
        <plasmid evidence="2">pRi2659</plasmid>
    </source>
</reference>
<sequence>MVEPRDQPLLYPVLSLQMDPALRSPTGRGKGIDSIVKERLGRQQDVLASETRDIYEHRTELPTYSGLTHLVVRMFSEDSLAPTHTPDDLFSQRHGCRLVAPLPGGYLIEAEVKELPRLLRAIEHPIGYAVQADISRVSSLGQFDAKSRLRGRSFNELWNSAPEDDDGRLFVVWLAPFRDRDAKAEVLERIQRFANERLVMPTFTSVRLTLGTSEESEEPRSLTTPRQSSIARAMRDYRNTGVGRAAVRIPNKEGLRQLIASGASYRIDPVRPIRVAAPGEGAEPPAPVIDENAPIVAVVDGGLHARSYTAAEAFRATPFVTNAQADKPHGNSVSSLVIHGHAWNKKSLAASTKLPYRNCSGRPPSERQSAL</sequence>